<keyword evidence="7" id="KW-1185">Reference proteome</keyword>
<feature type="signal peptide" evidence="3">
    <location>
        <begin position="1"/>
        <end position="25"/>
    </location>
</feature>
<name>A0A8I0FT17_9ACTN</name>
<dbReference type="InterPro" id="IPR005135">
    <property type="entry name" value="Endo/exonuclease/phosphatase"/>
</dbReference>
<organism evidence="5 8">
    <name type="scientific">Aeromicrobium tamlense</name>
    <dbReference type="NCBI Taxonomy" id="375541"/>
    <lineage>
        <taxon>Bacteria</taxon>
        <taxon>Bacillati</taxon>
        <taxon>Actinomycetota</taxon>
        <taxon>Actinomycetes</taxon>
        <taxon>Propionibacteriales</taxon>
        <taxon>Nocardioidaceae</taxon>
        <taxon>Aeromicrobium</taxon>
    </lineage>
</organism>
<evidence type="ECO:0000313" key="7">
    <source>
        <dbReference type="Proteomes" id="UP000587211"/>
    </source>
</evidence>
<reference evidence="6 7" key="1">
    <citation type="submission" date="2020-07" db="EMBL/GenBank/DDBJ databases">
        <title>Sequencing the genomes of 1000 actinobacteria strains.</title>
        <authorList>
            <person name="Klenk H.-P."/>
        </authorList>
    </citation>
    <scope>NUCLEOTIDE SEQUENCE [LARGE SCALE GENOMIC DNA]</scope>
    <source>
        <strain evidence="6 7">DSM 19087</strain>
    </source>
</reference>
<evidence type="ECO:0000256" key="3">
    <source>
        <dbReference type="SAM" id="SignalP"/>
    </source>
</evidence>
<evidence type="ECO:0000259" key="4">
    <source>
        <dbReference type="PROSITE" id="PS50853"/>
    </source>
</evidence>
<dbReference type="AlphaFoldDB" id="A0A8I0FT17"/>
<dbReference type="InterPro" id="IPR013783">
    <property type="entry name" value="Ig-like_fold"/>
</dbReference>
<protein>
    <submittedName>
        <fullName evidence="5">Fibronectin type III domain-containing protein</fullName>
    </submittedName>
</protein>
<sequence>MPGLFRTSCLVGAGLVLTAAAGLLAATTDPEGNGPVVAFAGLETPYLKVTSVDVDPSAVSLAWAGNGTQYRVSLGDDLARPDRTILTSEPQAVLPAPKAADPKGRVSYRVEAVDQGATELAVEGTVTLLPDVPRKPKVKATAPDGAVVKWRKADYATTYDVAVSKKRNQLPTKVRRLAKGGTAFATSSLKPEQTYYVRVRAVGDAGVSEFGPPTKITTPPEASEFSIGSWNICAEACKGFGGRVGDQAAQVHASKVDIMTLQEAGGQRVGPTTRAAFSGGPNELVMAEGGGNSRYILYSSQKFEQLAGGRWSIGHGRWATWARLVDQETERPFVVVSVHLLSGHNATGKRADEMRSLMGSLASVNPDGDPVVMAGDFNSGTHRRGDTVGPIVRANGLRDSVEVAEETENAQVNTGSRRGDKAIMSADHVDHVYVSDDWAVPSWRQFANLNGTTYVGPWLSDHNMIAATVALPREEEELVKEPTAIVTVPAELDPDISPRLVD</sequence>
<gene>
    <name evidence="6" type="ORF">BJ975_003232</name>
    <name evidence="5" type="ORF">IDH50_04535</name>
</gene>
<dbReference type="Pfam" id="PF00041">
    <property type="entry name" value="fn3"/>
    <property type="match status" value="1"/>
</dbReference>
<dbReference type="SUPFAM" id="SSF49265">
    <property type="entry name" value="Fibronectin type III"/>
    <property type="match status" value="1"/>
</dbReference>
<dbReference type="Gene3D" id="3.60.10.10">
    <property type="entry name" value="Endonuclease/exonuclease/phosphatase"/>
    <property type="match status" value="1"/>
</dbReference>
<evidence type="ECO:0000313" key="6">
    <source>
        <dbReference type="EMBL" id="NYI39857.1"/>
    </source>
</evidence>
<dbReference type="InterPro" id="IPR003961">
    <property type="entry name" value="FN3_dom"/>
</dbReference>
<dbReference type="Gene3D" id="2.60.40.10">
    <property type="entry name" value="Immunoglobulins"/>
    <property type="match status" value="1"/>
</dbReference>
<keyword evidence="3" id="KW-0732">Signal</keyword>
<dbReference type="InterPro" id="IPR036116">
    <property type="entry name" value="FN3_sf"/>
</dbReference>
<comment type="caution">
    <text evidence="5">The sequence shown here is derived from an EMBL/GenBank/DDBJ whole genome shotgun (WGS) entry which is preliminary data.</text>
</comment>
<dbReference type="CDD" id="cd00063">
    <property type="entry name" value="FN3"/>
    <property type="match status" value="1"/>
</dbReference>
<dbReference type="InterPro" id="IPR036691">
    <property type="entry name" value="Endo/exonu/phosph_ase_sf"/>
</dbReference>
<dbReference type="SMART" id="SM00060">
    <property type="entry name" value="FN3"/>
    <property type="match status" value="1"/>
</dbReference>
<dbReference type="EMBL" id="JACBZN010000001">
    <property type="protein sequence ID" value="NYI39857.1"/>
    <property type="molecule type" value="Genomic_DNA"/>
</dbReference>
<dbReference type="PROSITE" id="PS50853">
    <property type="entry name" value="FN3"/>
    <property type="match status" value="1"/>
</dbReference>
<keyword evidence="1" id="KW-0378">Hydrolase</keyword>
<accession>A0A8I0FT17</accession>
<keyword evidence="2" id="KW-0624">Polysaccharide degradation</keyword>
<dbReference type="Proteomes" id="UP000587211">
    <property type="component" value="Unassembled WGS sequence"/>
</dbReference>
<dbReference type="Proteomes" id="UP000659061">
    <property type="component" value="Unassembled WGS sequence"/>
</dbReference>
<proteinExistence type="predicted"/>
<evidence type="ECO:0000313" key="5">
    <source>
        <dbReference type="EMBL" id="MBD1269489.1"/>
    </source>
</evidence>
<evidence type="ECO:0000256" key="2">
    <source>
        <dbReference type="ARBA" id="ARBA00023326"/>
    </source>
</evidence>
<evidence type="ECO:0000313" key="8">
    <source>
        <dbReference type="Proteomes" id="UP000659061"/>
    </source>
</evidence>
<keyword evidence="2" id="KW-0119">Carbohydrate metabolism</keyword>
<dbReference type="SUPFAM" id="SSF56219">
    <property type="entry name" value="DNase I-like"/>
    <property type="match status" value="1"/>
</dbReference>
<reference evidence="5" key="2">
    <citation type="submission" date="2020-09" db="EMBL/GenBank/DDBJ databases">
        <title>Novel species in genus Aeromicrobium.</title>
        <authorList>
            <person name="Zhang G."/>
        </authorList>
    </citation>
    <scope>NUCLEOTIDE SEQUENCE</scope>
    <source>
        <strain evidence="5">SSW1-57</strain>
    </source>
</reference>
<evidence type="ECO:0000256" key="1">
    <source>
        <dbReference type="ARBA" id="ARBA00023295"/>
    </source>
</evidence>
<feature type="chain" id="PRO_5034621953" evidence="3">
    <location>
        <begin position="26"/>
        <end position="502"/>
    </location>
</feature>
<dbReference type="EMBL" id="JACWMT010000001">
    <property type="protein sequence ID" value="MBD1269489.1"/>
    <property type="molecule type" value="Genomic_DNA"/>
</dbReference>
<dbReference type="GO" id="GO:0016798">
    <property type="term" value="F:hydrolase activity, acting on glycosyl bonds"/>
    <property type="evidence" value="ECO:0007669"/>
    <property type="project" value="UniProtKB-KW"/>
</dbReference>
<feature type="domain" description="Fibronectin type-III" evidence="4">
    <location>
        <begin position="132"/>
        <end position="221"/>
    </location>
</feature>
<keyword evidence="1" id="KW-0326">Glycosidase</keyword>
<dbReference type="GO" id="GO:0000272">
    <property type="term" value="P:polysaccharide catabolic process"/>
    <property type="evidence" value="ECO:0007669"/>
    <property type="project" value="UniProtKB-KW"/>
</dbReference>
<dbReference type="RefSeq" id="WP_179427847.1">
    <property type="nucleotide sequence ID" value="NZ_BAAAMP010000002.1"/>
</dbReference>
<dbReference type="Pfam" id="PF03372">
    <property type="entry name" value="Exo_endo_phos"/>
    <property type="match status" value="1"/>
</dbReference>